<dbReference type="Pfam" id="PF00271">
    <property type="entry name" value="Helicase_C"/>
    <property type="match status" value="1"/>
</dbReference>
<keyword evidence="4" id="KW-0067">ATP-binding</keyword>
<dbReference type="GO" id="GO:0005524">
    <property type="term" value="F:ATP binding"/>
    <property type="evidence" value="ECO:0007669"/>
    <property type="project" value="UniProtKB-KW"/>
</dbReference>
<dbReference type="OrthoDB" id="9807155at2"/>
<dbReference type="InterPro" id="IPR001650">
    <property type="entry name" value="Helicase_C-like"/>
</dbReference>
<organism evidence="8 9">
    <name type="scientific">Thalassoglobus neptunius</name>
    <dbReference type="NCBI Taxonomy" id="1938619"/>
    <lineage>
        <taxon>Bacteria</taxon>
        <taxon>Pseudomonadati</taxon>
        <taxon>Planctomycetota</taxon>
        <taxon>Planctomycetia</taxon>
        <taxon>Planctomycetales</taxon>
        <taxon>Planctomycetaceae</taxon>
        <taxon>Thalassoglobus</taxon>
    </lineage>
</organism>
<dbReference type="SMART" id="SM00487">
    <property type="entry name" value="DEXDc"/>
    <property type="match status" value="1"/>
</dbReference>
<dbReference type="InterPro" id="IPR011545">
    <property type="entry name" value="DEAD/DEAH_box_helicase_dom"/>
</dbReference>
<feature type="region of interest" description="Disordered" evidence="5">
    <location>
        <begin position="528"/>
        <end position="584"/>
    </location>
</feature>
<dbReference type="Gene3D" id="3.40.50.300">
    <property type="entry name" value="P-loop containing nucleotide triphosphate hydrolases"/>
    <property type="match status" value="2"/>
</dbReference>
<dbReference type="GO" id="GO:0003676">
    <property type="term" value="F:nucleic acid binding"/>
    <property type="evidence" value="ECO:0007669"/>
    <property type="project" value="InterPro"/>
</dbReference>
<evidence type="ECO:0000256" key="4">
    <source>
        <dbReference type="ARBA" id="ARBA00022840"/>
    </source>
</evidence>
<dbReference type="PROSITE" id="PS51194">
    <property type="entry name" value="HELICASE_CTER"/>
    <property type="match status" value="1"/>
</dbReference>
<feature type="region of interest" description="Disordered" evidence="5">
    <location>
        <begin position="831"/>
        <end position="859"/>
    </location>
</feature>
<dbReference type="Proteomes" id="UP000317243">
    <property type="component" value="Unassembled WGS sequence"/>
</dbReference>
<dbReference type="Pfam" id="PF00270">
    <property type="entry name" value="DEAD"/>
    <property type="match status" value="1"/>
</dbReference>
<dbReference type="CDD" id="cd17921">
    <property type="entry name" value="DEXHc_Ski2"/>
    <property type="match status" value="1"/>
</dbReference>
<evidence type="ECO:0000313" key="8">
    <source>
        <dbReference type="EMBL" id="TWT55794.1"/>
    </source>
</evidence>
<feature type="compositionally biased region" description="Acidic residues" evidence="5">
    <location>
        <begin position="539"/>
        <end position="580"/>
    </location>
</feature>
<dbReference type="EMBL" id="SIHI01000002">
    <property type="protein sequence ID" value="TWT55794.1"/>
    <property type="molecule type" value="Genomic_DNA"/>
</dbReference>
<dbReference type="SMART" id="SM00490">
    <property type="entry name" value="HELICc"/>
    <property type="match status" value="1"/>
</dbReference>
<keyword evidence="3" id="KW-0347">Helicase</keyword>
<dbReference type="InterPro" id="IPR050699">
    <property type="entry name" value="RNA-DNA_Helicase"/>
</dbReference>
<dbReference type="AlphaFoldDB" id="A0A5C5WXW2"/>
<dbReference type="PANTHER" id="PTHR12131:SF1">
    <property type="entry name" value="ATP-DEPENDENT RNA HELICASE SUPV3L1, MITOCHONDRIAL-RELATED"/>
    <property type="match status" value="1"/>
</dbReference>
<feature type="region of interest" description="Disordered" evidence="5">
    <location>
        <begin position="596"/>
        <end position="625"/>
    </location>
</feature>
<keyword evidence="2 8" id="KW-0378">Hydrolase</keyword>
<evidence type="ECO:0000256" key="3">
    <source>
        <dbReference type="ARBA" id="ARBA00022806"/>
    </source>
</evidence>
<feature type="compositionally biased region" description="Basic and acidic residues" evidence="5">
    <location>
        <begin position="831"/>
        <end position="844"/>
    </location>
</feature>
<dbReference type="PANTHER" id="PTHR12131">
    <property type="entry name" value="ATP-DEPENDENT RNA AND DNA HELICASE"/>
    <property type="match status" value="1"/>
</dbReference>
<dbReference type="InterPro" id="IPR014001">
    <property type="entry name" value="Helicase_ATP-bd"/>
</dbReference>
<dbReference type="RefSeq" id="WP_146510135.1">
    <property type="nucleotide sequence ID" value="NZ_SIHI01000002.1"/>
</dbReference>
<evidence type="ECO:0000256" key="5">
    <source>
        <dbReference type="SAM" id="MobiDB-lite"/>
    </source>
</evidence>
<evidence type="ECO:0000256" key="1">
    <source>
        <dbReference type="ARBA" id="ARBA00022741"/>
    </source>
</evidence>
<dbReference type="InterPro" id="IPR027417">
    <property type="entry name" value="P-loop_NTPase"/>
</dbReference>
<dbReference type="EC" id="3.6.4.-" evidence="8"/>
<dbReference type="GO" id="GO:0016787">
    <property type="term" value="F:hydrolase activity"/>
    <property type="evidence" value="ECO:0007669"/>
    <property type="project" value="UniProtKB-KW"/>
</dbReference>
<evidence type="ECO:0000313" key="9">
    <source>
        <dbReference type="Proteomes" id="UP000317243"/>
    </source>
</evidence>
<dbReference type="SUPFAM" id="SSF52540">
    <property type="entry name" value="P-loop containing nucleoside triphosphate hydrolases"/>
    <property type="match status" value="1"/>
</dbReference>
<dbReference type="GO" id="GO:0004386">
    <property type="term" value="F:helicase activity"/>
    <property type="evidence" value="ECO:0007669"/>
    <property type="project" value="UniProtKB-KW"/>
</dbReference>
<sequence length="859" mass="96105">MTSDSAEVPSVDRGDLVSLCLDQIPFDPYPVQEEALLSWFSDSEGILLCAPTGTGKTLIAEAAMFEALHTGKVAYYTTPLIALSEQKFDELQEAAVRWGFSPDSVGLITGNRRVNPDAPIRVVVAEILLNRLLTQSEFDFDQVSSVVMDEFHSFNDPERGVVWELSLALLPQHVRLMLLSATVGNAVEFLMWLRKEHNRKVQLIQSSDRKVPLSFHWVGDALLSEQLEQMQDGTDVTKRTPALVFCFNRQECWTIAETLKGKSLLASGQQKQLAARLDEWDWKVGAGPKLKQLLMRGVGVHHAGMLPKYRRRVEKLFQEKLLSVCLCTETLAAGINLPARSVVLTSLLKGPPGKKKVVDASSAHQIFGRAGRPQFDDAGYVFAMAHEDDVKIARWKAQYDQIPEDTKDPNLIRMKKKLKKKMPTRRKNEQYWNEDQFQSVIAAPPANLSSRGDLPWRLLGYLLKISPEVSRIRKFAHKRLLPPKEKEKVDARLTQLLFTLYSGDFIDLEPEPPEHVKRVFRDWPIPDESIEVSDGSESAAEDDGFGAGLLDDEEPAVADDVNDDQSPEAEVEESEDESESEASVGTFGALLQEALSSNSESDGGSKEAVPKVVHPSQADERKDYLPVTATPTDRIDLLISFRGCHPLYGTFLLDHLGIADTAERIQILESLLEVPGSVVPLVRVPPPSELPPGPLARFRLDRELISRGLVTQSDLDPDSAEPELDNFGREIRKYALPLGDKLRRLFDSDYPGIQDLRTRAVWVVGDLLHDGGDFHKYVTSRDLTKQEGVISRHLLRMILLCQEFKQTCPVGADQEEWEAELDSISERLTETCREVDPESTDKALESMNDLPDVVQENPA</sequence>
<name>A0A5C5WXW2_9PLAN</name>
<reference evidence="8 9" key="1">
    <citation type="submission" date="2019-02" db="EMBL/GenBank/DDBJ databases">
        <title>Deep-cultivation of Planctomycetes and their phenomic and genomic characterization uncovers novel biology.</title>
        <authorList>
            <person name="Wiegand S."/>
            <person name="Jogler M."/>
            <person name="Boedeker C."/>
            <person name="Pinto D."/>
            <person name="Vollmers J."/>
            <person name="Rivas-Marin E."/>
            <person name="Kohn T."/>
            <person name="Peeters S.H."/>
            <person name="Heuer A."/>
            <person name="Rast P."/>
            <person name="Oberbeckmann S."/>
            <person name="Bunk B."/>
            <person name="Jeske O."/>
            <person name="Meyerdierks A."/>
            <person name="Storesund J.E."/>
            <person name="Kallscheuer N."/>
            <person name="Luecker S."/>
            <person name="Lage O.M."/>
            <person name="Pohl T."/>
            <person name="Merkel B.J."/>
            <person name="Hornburger P."/>
            <person name="Mueller R.-W."/>
            <person name="Bruemmer F."/>
            <person name="Labrenz M."/>
            <person name="Spormann A.M."/>
            <person name="Op Den Camp H."/>
            <person name="Overmann J."/>
            <person name="Amann R."/>
            <person name="Jetten M.S.M."/>
            <person name="Mascher T."/>
            <person name="Medema M.H."/>
            <person name="Devos D.P."/>
            <person name="Kaster A.-K."/>
            <person name="Ovreas L."/>
            <person name="Rohde M."/>
            <person name="Galperin M.Y."/>
            <person name="Jogler C."/>
        </authorList>
    </citation>
    <scope>NUCLEOTIDE SEQUENCE [LARGE SCALE GENOMIC DNA]</scope>
    <source>
        <strain evidence="8 9">KOR42</strain>
    </source>
</reference>
<evidence type="ECO:0000259" key="6">
    <source>
        <dbReference type="PROSITE" id="PS51192"/>
    </source>
</evidence>
<keyword evidence="9" id="KW-1185">Reference proteome</keyword>
<evidence type="ECO:0000259" key="7">
    <source>
        <dbReference type="PROSITE" id="PS51194"/>
    </source>
</evidence>
<gene>
    <name evidence="8" type="primary">mfd_1</name>
    <name evidence="8" type="ORF">KOR42_26050</name>
</gene>
<feature type="domain" description="Helicase ATP-binding" evidence="6">
    <location>
        <begin position="37"/>
        <end position="201"/>
    </location>
</feature>
<proteinExistence type="predicted"/>
<evidence type="ECO:0000256" key="2">
    <source>
        <dbReference type="ARBA" id="ARBA00022801"/>
    </source>
</evidence>
<accession>A0A5C5WXW2</accession>
<protein>
    <submittedName>
        <fullName evidence="8">Transcription-repair-coupling factor</fullName>
        <ecNumber evidence="8">3.6.4.-</ecNumber>
    </submittedName>
</protein>
<comment type="caution">
    <text evidence="8">The sequence shown here is derived from an EMBL/GenBank/DDBJ whole genome shotgun (WGS) entry which is preliminary data.</text>
</comment>
<feature type="domain" description="Helicase C-terminal" evidence="7">
    <location>
        <begin position="229"/>
        <end position="422"/>
    </location>
</feature>
<keyword evidence="1" id="KW-0547">Nucleotide-binding</keyword>
<dbReference type="PROSITE" id="PS51192">
    <property type="entry name" value="HELICASE_ATP_BIND_1"/>
    <property type="match status" value="1"/>
</dbReference>